<dbReference type="AlphaFoldDB" id="A0A6L7FYJ5"/>
<name>A0A6L7FYJ5_9RHOB</name>
<evidence type="ECO:0000313" key="2">
    <source>
        <dbReference type="Proteomes" id="UP000477911"/>
    </source>
</evidence>
<dbReference type="RefSeq" id="WP_160890913.1">
    <property type="nucleotide sequence ID" value="NZ_WUMU01000001.1"/>
</dbReference>
<reference evidence="1 2" key="1">
    <citation type="submission" date="2019-12" db="EMBL/GenBank/DDBJ databases">
        <authorList>
            <person name="Li M."/>
        </authorList>
    </citation>
    <scope>NUCLEOTIDE SEQUENCE [LARGE SCALE GENOMIC DNA]</scope>
    <source>
        <strain evidence="1 2">GBMRC 2024</strain>
    </source>
</reference>
<sequence>MTPETRDFLGDTMPGLCAELLTWRRAASDHPAALAMALRSAALEGQLERARHTALHAEEGTLGDLARACDIIRRLSPSPKEREAATDVLAEIHGHCA</sequence>
<gene>
    <name evidence="1" type="ORF">GR170_00870</name>
</gene>
<comment type="caution">
    <text evidence="1">The sequence shown here is derived from an EMBL/GenBank/DDBJ whole genome shotgun (WGS) entry which is preliminary data.</text>
</comment>
<proteinExistence type="predicted"/>
<accession>A0A6L7FYJ5</accession>
<keyword evidence="2" id="KW-1185">Reference proteome</keyword>
<evidence type="ECO:0000313" key="1">
    <source>
        <dbReference type="EMBL" id="MXN16370.1"/>
    </source>
</evidence>
<organism evidence="1 2">
    <name type="scientific">Pseudooceanicola albus</name>
    <dbReference type="NCBI Taxonomy" id="2692189"/>
    <lineage>
        <taxon>Bacteria</taxon>
        <taxon>Pseudomonadati</taxon>
        <taxon>Pseudomonadota</taxon>
        <taxon>Alphaproteobacteria</taxon>
        <taxon>Rhodobacterales</taxon>
        <taxon>Paracoccaceae</taxon>
        <taxon>Pseudooceanicola</taxon>
    </lineage>
</organism>
<protein>
    <submittedName>
        <fullName evidence="1">Uncharacterized protein</fullName>
    </submittedName>
</protein>
<dbReference type="EMBL" id="WUMU01000001">
    <property type="protein sequence ID" value="MXN16370.1"/>
    <property type="molecule type" value="Genomic_DNA"/>
</dbReference>
<dbReference type="Proteomes" id="UP000477911">
    <property type="component" value="Unassembled WGS sequence"/>
</dbReference>